<feature type="transmembrane region" description="Helical" evidence="1">
    <location>
        <begin position="43"/>
        <end position="67"/>
    </location>
</feature>
<evidence type="ECO:0000256" key="1">
    <source>
        <dbReference type="SAM" id="Phobius"/>
    </source>
</evidence>
<comment type="caution">
    <text evidence="2">The sequence shown here is derived from an EMBL/GenBank/DDBJ whole genome shotgun (WGS) entry which is preliminary data.</text>
</comment>
<name>A0AAD3YL82_AERHY</name>
<evidence type="ECO:0000313" key="3">
    <source>
        <dbReference type="Proteomes" id="UP000859505"/>
    </source>
</evidence>
<evidence type="ECO:0000313" key="2">
    <source>
        <dbReference type="EMBL" id="HAT6345769.1"/>
    </source>
</evidence>
<gene>
    <name evidence="2" type="ORF">JAJ28_003552</name>
</gene>
<keyword evidence="1" id="KW-0812">Transmembrane</keyword>
<keyword evidence="1" id="KW-0472">Membrane</keyword>
<organism evidence="2 3">
    <name type="scientific">Aeromonas hydrophila</name>
    <dbReference type="NCBI Taxonomy" id="644"/>
    <lineage>
        <taxon>Bacteria</taxon>
        <taxon>Pseudomonadati</taxon>
        <taxon>Pseudomonadota</taxon>
        <taxon>Gammaproteobacteria</taxon>
        <taxon>Aeromonadales</taxon>
        <taxon>Aeromonadaceae</taxon>
        <taxon>Aeromonas</taxon>
    </lineage>
</organism>
<accession>A0AAD3YL82</accession>
<proteinExistence type="predicted"/>
<reference evidence="2" key="2">
    <citation type="submission" date="2020-01" db="EMBL/GenBank/DDBJ databases">
        <authorList>
            <consortium name="NCBI Pathogen Detection Project"/>
        </authorList>
    </citation>
    <scope>NUCLEOTIDE SEQUENCE</scope>
    <source>
        <strain evidence="2">OLC2673_Aeromonas</strain>
    </source>
</reference>
<feature type="transmembrane region" description="Helical" evidence="1">
    <location>
        <begin position="74"/>
        <end position="102"/>
    </location>
</feature>
<keyword evidence="1" id="KW-1133">Transmembrane helix</keyword>
<dbReference type="AlphaFoldDB" id="A0AAD3YL82"/>
<dbReference type="Proteomes" id="UP000859505">
    <property type="component" value="Unassembled WGS sequence"/>
</dbReference>
<protein>
    <submittedName>
        <fullName evidence="2">Uncharacterized protein</fullName>
    </submittedName>
</protein>
<reference evidence="2" key="1">
    <citation type="journal article" date="2018" name="Genome Biol.">
        <title>SKESA: strategic k-mer extension for scrupulous assemblies.</title>
        <authorList>
            <person name="Souvorov A."/>
            <person name="Agarwala R."/>
            <person name="Lipman D.J."/>
        </authorList>
    </citation>
    <scope>NUCLEOTIDE SEQUENCE</scope>
    <source>
        <strain evidence="2">OLC2673_Aeromonas</strain>
    </source>
</reference>
<dbReference type="EMBL" id="DACTUL010000034">
    <property type="protein sequence ID" value="HAT6345769.1"/>
    <property type="molecule type" value="Genomic_DNA"/>
</dbReference>
<feature type="transmembrane region" description="Helical" evidence="1">
    <location>
        <begin position="12"/>
        <end position="37"/>
    </location>
</feature>
<sequence>MFLKDLILGRFSLAKTFWGVGVLGAIGLSGLAIILISSQASMFFVHLTIFLRMLLSFMVLSGITFILRNIKITFWGVIAWLILLIQSLVLASYGFVITVGLIQEITP</sequence>